<evidence type="ECO:0000256" key="3">
    <source>
        <dbReference type="ARBA" id="ARBA00022723"/>
    </source>
</evidence>
<dbReference type="Proteomes" id="UP000476411">
    <property type="component" value="Chromosome"/>
</dbReference>
<evidence type="ECO:0000256" key="2">
    <source>
        <dbReference type="ARBA" id="ARBA00022679"/>
    </source>
</evidence>
<dbReference type="SUPFAM" id="SSF53448">
    <property type="entry name" value="Nucleotide-diphospho-sugar transferases"/>
    <property type="match status" value="1"/>
</dbReference>
<keyword evidence="5" id="KW-1185">Reference proteome</keyword>
<evidence type="ECO:0000256" key="1">
    <source>
        <dbReference type="ARBA" id="ARBA00022676"/>
    </source>
</evidence>
<evidence type="ECO:0008006" key="6">
    <source>
        <dbReference type="Google" id="ProtNLM"/>
    </source>
</evidence>
<dbReference type="AlphaFoldDB" id="A0A6B9ZFN3"/>
<protein>
    <recommendedName>
        <fullName evidence="6">Glycosyl transferase</fullName>
    </recommendedName>
</protein>
<evidence type="ECO:0000313" key="4">
    <source>
        <dbReference type="EMBL" id="QHS59363.1"/>
    </source>
</evidence>
<name>A0A6B9ZFN3_9BACT</name>
<gene>
    <name evidence="4" type="ORF">GWR21_07120</name>
</gene>
<dbReference type="InterPro" id="IPR002495">
    <property type="entry name" value="Glyco_trans_8"/>
</dbReference>
<dbReference type="PANTHER" id="PTHR13778">
    <property type="entry name" value="GLYCOSYLTRANSFERASE 8 DOMAIN-CONTAINING PROTEIN"/>
    <property type="match status" value="1"/>
</dbReference>
<keyword evidence="2" id="KW-0808">Transferase</keyword>
<dbReference type="RefSeq" id="WP_162331060.1">
    <property type="nucleotide sequence ID" value="NZ_CP048113.1"/>
</dbReference>
<keyword evidence="3" id="KW-0479">Metal-binding</keyword>
<evidence type="ECO:0000313" key="5">
    <source>
        <dbReference type="Proteomes" id="UP000476411"/>
    </source>
</evidence>
<dbReference type="InterPro" id="IPR050748">
    <property type="entry name" value="Glycosyltrans_8_dom-fam"/>
</dbReference>
<accession>A0A6B9ZFN3</accession>
<dbReference type="InterPro" id="IPR029044">
    <property type="entry name" value="Nucleotide-diphossugar_trans"/>
</dbReference>
<keyword evidence="1" id="KW-0328">Glycosyltransferase</keyword>
<proteinExistence type="predicted"/>
<dbReference type="GO" id="GO:0016757">
    <property type="term" value="F:glycosyltransferase activity"/>
    <property type="evidence" value="ECO:0007669"/>
    <property type="project" value="UniProtKB-KW"/>
</dbReference>
<dbReference type="Gene3D" id="3.90.550.10">
    <property type="entry name" value="Spore Coat Polysaccharide Biosynthesis Protein SpsA, Chain A"/>
    <property type="match status" value="1"/>
</dbReference>
<dbReference type="EMBL" id="CP048113">
    <property type="protein sequence ID" value="QHS59363.1"/>
    <property type="molecule type" value="Genomic_DNA"/>
</dbReference>
<organism evidence="4 5">
    <name type="scientific">Chitinophaga agri</name>
    <dbReference type="NCBI Taxonomy" id="2703787"/>
    <lineage>
        <taxon>Bacteria</taxon>
        <taxon>Pseudomonadati</taxon>
        <taxon>Bacteroidota</taxon>
        <taxon>Chitinophagia</taxon>
        <taxon>Chitinophagales</taxon>
        <taxon>Chitinophagaceae</taxon>
        <taxon>Chitinophaga</taxon>
    </lineage>
</organism>
<reference evidence="4 5" key="1">
    <citation type="submission" date="2020-01" db="EMBL/GenBank/DDBJ databases">
        <title>Complete genome sequence of Chitinophaga sp. H33E-04 isolated from quinoa roots.</title>
        <authorList>
            <person name="Weon H.-Y."/>
            <person name="Lee S.A."/>
        </authorList>
    </citation>
    <scope>NUCLEOTIDE SEQUENCE [LARGE SCALE GENOMIC DNA]</scope>
    <source>
        <strain evidence="4 5">H33E-04</strain>
    </source>
</reference>
<dbReference type="GO" id="GO:0046872">
    <property type="term" value="F:metal ion binding"/>
    <property type="evidence" value="ECO:0007669"/>
    <property type="project" value="UniProtKB-KW"/>
</dbReference>
<dbReference type="PANTHER" id="PTHR13778:SF47">
    <property type="entry name" value="LIPOPOLYSACCHARIDE 1,3-GALACTOSYLTRANSFERASE"/>
    <property type="match status" value="1"/>
</dbReference>
<sequence>MHIAFVIDIPAFEGLGATLTSLVRNCSDTTQLDLHFICYNVRNRHKNNILMLLQTEGYHGRTRFYDFDAAQQFGHLNAVEGSRTSYGRLLIPQLLDAAYVLCLENDLLVLLDILTLDNIRFDDHFLAAVPAGPYKNIQDRKLLPGQLSVCRDGRCFHAGVLLLNLKIWKEKDICHEAEKICLRYPAWLHEGDQSVLNDICNGTFHRVDDRFNSAWTPDHDMPAYNENTILRFTGTPKPWDFLGKDIHAGFKLWSTYDTTFWDRRYKAVSGLQRIWKIRKSLIKYYLKRLRSIKSTDALEVKRV</sequence>
<dbReference type="KEGG" id="chih:GWR21_07120"/>
<dbReference type="Pfam" id="PF01501">
    <property type="entry name" value="Glyco_transf_8"/>
    <property type="match status" value="1"/>
</dbReference>